<evidence type="ECO:0000313" key="2">
    <source>
        <dbReference type="EMBL" id="VEB40333.1"/>
    </source>
</evidence>
<proteinExistence type="predicted"/>
<evidence type="ECO:0000256" key="1">
    <source>
        <dbReference type="SAM" id="MobiDB-lite"/>
    </source>
</evidence>
<feature type="compositionally biased region" description="Low complexity" evidence="1">
    <location>
        <begin position="8"/>
        <end position="21"/>
    </location>
</feature>
<evidence type="ECO:0000313" key="3">
    <source>
        <dbReference type="Proteomes" id="UP000275777"/>
    </source>
</evidence>
<name>A0A3S4HML3_CHRVL</name>
<organism evidence="2 3">
    <name type="scientific">Chromobacterium violaceum</name>
    <dbReference type="NCBI Taxonomy" id="536"/>
    <lineage>
        <taxon>Bacteria</taxon>
        <taxon>Pseudomonadati</taxon>
        <taxon>Pseudomonadota</taxon>
        <taxon>Betaproteobacteria</taxon>
        <taxon>Neisseriales</taxon>
        <taxon>Chromobacteriaceae</taxon>
        <taxon>Chromobacterium</taxon>
    </lineage>
</organism>
<dbReference type="Proteomes" id="UP000275777">
    <property type="component" value="Chromosome"/>
</dbReference>
<sequence length="175" mass="18470">MARQVGHRPAGAGPRARAEPAQAEEKPAPLEAPRSLALPLKVRVGELSLASLTLEPAHVSLYRLQAGYDYDGARHRLKLQRLDTPWGGVNAGLELAAASPFPLSGQLAAQGELEQVAVKARLKLAGDLLKPAFSGQMDGKGVSVELSGALRRSTPIPSTGWRGWMPASATSIRSP</sequence>
<accession>A0A3S4HML3</accession>
<protein>
    <submittedName>
        <fullName evidence="2">Uncharacterized protein</fullName>
    </submittedName>
</protein>
<reference evidence="2 3" key="1">
    <citation type="submission" date="2018-12" db="EMBL/GenBank/DDBJ databases">
        <authorList>
            <consortium name="Pathogen Informatics"/>
        </authorList>
    </citation>
    <scope>NUCLEOTIDE SEQUENCE [LARGE SCALE GENOMIC DNA]</scope>
    <source>
        <strain evidence="2 3">NCTC9695</strain>
    </source>
</reference>
<gene>
    <name evidence="2" type="ORF">NCTC9695_00731</name>
</gene>
<dbReference type="AlphaFoldDB" id="A0A3S4HML3"/>
<dbReference type="EMBL" id="LR134182">
    <property type="protein sequence ID" value="VEB40333.1"/>
    <property type="molecule type" value="Genomic_DNA"/>
</dbReference>
<feature type="region of interest" description="Disordered" evidence="1">
    <location>
        <begin position="1"/>
        <end position="32"/>
    </location>
</feature>